<evidence type="ECO:0000313" key="2">
    <source>
        <dbReference type="Proteomes" id="UP000526734"/>
    </source>
</evidence>
<dbReference type="InterPro" id="IPR021145">
    <property type="entry name" value="Portal_protein_SPP1_Gp6-like"/>
</dbReference>
<dbReference type="AlphaFoldDB" id="A0A7W3VVR0"/>
<dbReference type="Pfam" id="PF05133">
    <property type="entry name" value="SPP1_portal"/>
    <property type="match status" value="1"/>
</dbReference>
<proteinExistence type="predicted"/>
<evidence type="ECO:0000313" key="1">
    <source>
        <dbReference type="EMBL" id="MBB1153512.1"/>
    </source>
</evidence>
<protein>
    <submittedName>
        <fullName evidence="1">Phage portal protein</fullName>
    </submittedName>
</protein>
<comment type="caution">
    <text evidence="1">The sequence shown here is derived from an EMBL/GenBank/DDBJ whole genome shotgun (WGS) entry which is preliminary data.</text>
</comment>
<gene>
    <name evidence="1" type="ORF">H4281_10265</name>
</gene>
<reference evidence="1 2" key="1">
    <citation type="submission" date="2020-08" db="EMBL/GenBank/DDBJ databases">
        <title>Amycolatopsis sp. nov. DR6-1 isolated from Dendrobium heterocarpum.</title>
        <authorList>
            <person name="Tedsree N."/>
            <person name="Kuncharoen N."/>
            <person name="Likhitwitayawuid K."/>
            <person name="Tanasupawat S."/>
        </authorList>
    </citation>
    <scope>NUCLEOTIDE SEQUENCE [LARGE SCALE GENOMIC DNA]</scope>
    <source>
        <strain evidence="1 2">DR6-1</strain>
    </source>
</reference>
<dbReference type="RefSeq" id="WP_182890633.1">
    <property type="nucleotide sequence ID" value="NZ_JACGZW010000003.1"/>
</dbReference>
<accession>A0A7W3VVR0</accession>
<sequence>MLSRTTVVELVKDQMFPGWLDERERLDRIDRWYRWTQDDIKLPRRATPELRALAEMSKIPWLGLVVTSVSQCMYVDGYRSPLDASRPDGEVSPAWKTWHSNGFDQRQVAVHRAALAYGYSYVRVLPGEDHEGKRSVMRGVSPRKCYALYQDPADDDWPMYVIQVAKADKGGYLISLFDEEDVHYVSMDSSTSKPEWVSAETHGAGVTPFVRYSNMLDLEGRSAGEVEPFIPAAARVNKTSFDRLVTQHFSSWKVRTVSGMAQPDTEEEANRKKLQLRQEDLLVAEDPDTRFGTLDESPLTGFIDSWRSDVEALAAVTQTPTHTLTGQLVNLSAEALAAARAGLTQKVAERQKSFGRSHGQTLRLSALLEGHEDEAHDVLARVTWQDMEVRSIAQAVDAWGKAATMLQVPVQALWQRLPGVEKSDVDEWERMAEQADPVARMTKTLADQANPVE</sequence>
<name>A0A7W3VVR0_9PSEU</name>
<dbReference type="EMBL" id="JACGZW010000003">
    <property type="protein sequence ID" value="MBB1153512.1"/>
    <property type="molecule type" value="Genomic_DNA"/>
</dbReference>
<keyword evidence="2" id="KW-1185">Reference proteome</keyword>
<organism evidence="1 2">
    <name type="scientific">Amycolatopsis dendrobii</name>
    <dbReference type="NCBI Taxonomy" id="2760662"/>
    <lineage>
        <taxon>Bacteria</taxon>
        <taxon>Bacillati</taxon>
        <taxon>Actinomycetota</taxon>
        <taxon>Actinomycetes</taxon>
        <taxon>Pseudonocardiales</taxon>
        <taxon>Pseudonocardiaceae</taxon>
        <taxon>Amycolatopsis</taxon>
    </lineage>
</organism>
<dbReference type="Proteomes" id="UP000526734">
    <property type="component" value="Unassembled WGS sequence"/>
</dbReference>